<dbReference type="EMBL" id="LAZR01067488">
    <property type="protein sequence ID" value="KKK51481.1"/>
    <property type="molecule type" value="Genomic_DNA"/>
</dbReference>
<reference evidence="1" key="1">
    <citation type="journal article" date="2015" name="Nature">
        <title>Complex archaea that bridge the gap between prokaryotes and eukaryotes.</title>
        <authorList>
            <person name="Spang A."/>
            <person name="Saw J.H."/>
            <person name="Jorgensen S.L."/>
            <person name="Zaremba-Niedzwiedzka K."/>
            <person name="Martijn J."/>
            <person name="Lind A.E."/>
            <person name="van Eijk R."/>
            <person name="Schleper C."/>
            <person name="Guy L."/>
            <person name="Ettema T.J."/>
        </authorList>
    </citation>
    <scope>NUCLEOTIDE SEQUENCE</scope>
</reference>
<sequence length="66" mass="7300">DIAAAEADPEARCALYSDIQQKVKDEAIMEWWADPVILYAHSNDLSGVTYYLGGNTPYFYVAGIAQ</sequence>
<protein>
    <recommendedName>
        <fullName evidence="2">Solute-binding protein family 5 domain-containing protein</fullName>
    </recommendedName>
</protein>
<evidence type="ECO:0000313" key="1">
    <source>
        <dbReference type="EMBL" id="KKK51481.1"/>
    </source>
</evidence>
<evidence type="ECO:0008006" key="2">
    <source>
        <dbReference type="Google" id="ProtNLM"/>
    </source>
</evidence>
<feature type="non-terminal residue" evidence="1">
    <location>
        <position position="1"/>
    </location>
</feature>
<dbReference type="Gene3D" id="3.10.105.10">
    <property type="entry name" value="Dipeptide-binding Protein, Domain 3"/>
    <property type="match status" value="1"/>
</dbReference>
<dbReference type="SUPFAM" id="SSF53850">
    <property type="entry name" value="Periplasmic binding protein-like II"/>
    <property type="match status" value="1"/>
</dbReference>
<gene>
    <name evidence="1" type="ORF">LCGC14_3114510</name>
</gene>
<dbReference type="Gene3D" id="3.40.190.10">
    <property type="entry name" value="Periplasmic binding protein-like II"/>
    <property type="match status" value="1"/>
</dbReference>
<proteinExistence type="predicted"/>
<accession>A0A0F8YU19</accession>
<organism evidence="1">
    <name type="scientific">marine sediment metagenome</name>
    <dbReference type="NCBI Taxonomy" id="412755"/>
    <lineage>
        <taxon>unclassified sequences</taxon>
        <taxon>metagenomes</taxon>
        <taxon>ecological metagenomes</taxon>
    </lineage>
</organism>
<comment type="caution">
    <text evidence="1">The sequence shown here is derived from an EMBL/GenBank/DDBJ whole genome shotgun (WGS) entry which is preliminary data.</text>
</comment>
<dbReference type="AlphaFoldDB" id="A0A0F8YU19"/>
<name>A0A0F8YU19_9ZZZZ</name>